<gene>
    <name evidence="5" type="ORF">AAF454_08045</name>
</gene>
<evidence type="ECO:0000313" key="6">
    <source>
        <dbReference type="Proteomes" id="UP001398420"/>
    </source>
</evidence>
<dbReference type="PRINTS" id="PR01011">
    <property type="entry name" value="GLUTPROXDASE"/>
</dbReference>
<evidence type="ECO:0000313" key="5">
    <source>
        <dbReference type="EMBL" id="MEL5988356.1"/>
    </source>
</evidence>
<comment type="caution">
    <text evidence="5">The sequence shown here is derived from an EMBL/GenBank/DDBJ whole genome shotgun (WGS) entry which is preliminary data.</text>
</comment>
<comment type="similarity">
    <text evidence="1 4">Belongs to the glutathione peroxidase family.</text>
</comment>
<evidence type="ECO:0000256" key="3">
    <source>
        <dbReference type="ARBA" id="ARBA00023002"/>
    </source>
</evidence>
<proteinExistence type="inferred from homology"/>
<keyword evidence="3 4" id="KW-0560">Oxidoreductase</keyword>
<protein>
    <recommendedName>
        <fullName evidence="4">Glutathione peroxidase</fullName>
    </recommendedName>
</protein>
<dbReference type="SUPFAM" id="SSF52833">
    <property type="entry name" value="Thioredoxin-like"/>
    <property type="match status" value="1"/>
</dbReference>
<organism evidence="5 6">
    <name type="scientific">Kurthia gibsonii</name>
    <dbReference type="NCBI Taxonomy" id="33946"/>
    <lineage>
        <taxon>Bacteria</taxon>
        <taxon>Bacillati</taxon>
        <taxon>Bacillota</taxon>
        <taxon>Bacilli</taxon>
        <taxon>Bacillales</taxon>
        <taxon>Caryophanaceae</taxon>
        <taxon>Kurthia</taxon>
    </lineage>
</organism>
<dbReference type="PANTHER" id="PTHR11592">
    <property type="entry name" value="GLUTATHIONE PEROXIDASE"/>
    <property type="match status" value="1"/>
</dbReference>
<dbReference type="Proteomes" id="UP001398420">
    <property type="component" value="Unassembled WGS sequence"/>
</dbReference>
<dbReference type="CDD" id="cd00340">
    <property type="entry name" value="GSH_Peroxidase"/>
    <property type="match status" value="1"/>
</dbReference>
<evidence type="ECO:0000256" key="4">
    <source>
        <dbReference type="RuleBase" id="RU000499"/>
    </source>
</evidence>
<evidence type="ECO:0000256" key="2">
    <source>
        <dbReference type="ARBA" id="ARBA00022559"/>
    </source>
</evidence>
<reference evidence="5 6" key="1">
    <citation type="submission" date="2024-04" db="EMBL/GenBank/DDBJ databases">
        <authorList>
            <person name="Wu Y.S."/>
            <person name="Zhang L."/>
        </authorList>
    </citation>
    <scope>NUCLEOTIDE SEQUENCE [LARGE SCALE GENOMIC DNA]</scope>
    <source>
        <strain evidence="5 6">KG-01</strain>
    </source>
</reference>
<sequence>MSIYNYLVKKPNGEILSMETYRGKTMLIVNSASQCMFTYQYEDLQKLYAKYKNRDFIVLAFPTNQFGEQNPEDGVTTMTTCKTHFGVEYPVFDLIEVNGERTAPLFNYLKHEVDVRDVDQTNMQEMMVMDRVKRDYPDYLIGRNIRWNFTKFLVDANGQVISRFEPTDSLLDLEQAIEKVL</sequence>
<dbReference type="EMBL" id="JBCEWA010000005">
    <property type="protein sequence ID" value="MEL5988356.1"/>
    <property type="molecule type" value="Genomic_DNA"/>
</dbReference>
<dbReference type="InterPro" id="IPR000889">
    <property type="entry name" value="Glutathione_peroxidase"/>
</dbReference>
<evidence type="ECO:0000256" key="1">
    <source>
        <dbReference type="ARBA" id="ARBA00006926"/>
    </source>
</evidence>
<dbReference type="PROSITE" id="PS51355">
    <property type="entry name" value="GLUTATHIONE_PEROXID_3"/>
    <property type="match status" value="1"/>
</dbReference>
<dbReference type="PIRSF" id="PIRSF000303">
    <property type="entry name" value="Glutathion_perox"/>
    <property type="match status" value="1"/>
</dbReference>
<keyword evidence="6" id="KW-1185">Reference proteome</keyword>
<name>A0ABU9LPJ2_9BACL</name>
<keyword evidence="2 4" id="KW-0575">Peroxidase</keyword>
<dbReference type="GO" id="GO:0004601">
    <property type="term" value="F:peroxidase activity"/>
    <property type="evidence" value="ECO:0007669"/>
    <property type="project" value="UniProtKB-KW"/>
</dbReference>
<dbReference type="PANTHER" id="PTHR11592:SF78">
    <property type="entry name" value="GLUTATHIONE PEROXIDASE"/>
    <property type="match status" value="1"/>
</dbReference>
<dbReference type="InterPro" id="IPR036249">
    <property type="entry name" value="Thioredoxin-like_sf"/>
</dbReference>
<dbReference type="Pfam" id="PF00255">
    <property type="entry name" value="GSHPx"/>
    <property type="match status" value="1"/>
</dbReference>
<accession>A0ABU9LPJ2</accession>
<dbReference type="Gene3D" id="3.40.30.10">
    <property type="entry name" value="Glutaredoxin"/>
    <property type="match status" value="1"/>
</dbReference>
<dbReference type="RefSeq" id="WP_087680006.1">
    <property type="nucleotide sequence ID" value="NZ_JBCEWA010000005.1"/>
</dbReference>